<organism evidence="2 3">
    <name type="scientific">Oceanobacillus picturae</name>
    <dbReference type="NCBI Taxonomy" id="171693"/>
    <lineage>
        <taxon>Bacteria</taxon>
        <taxon>Bacillati</taxon>
        <taxon>Bacillota</taxon>
        <taxon>Bacilli</taxon>
        <taxon>Bacillales</taxon>
        <taxon>Bacillaceae</taxon>
        <taxon>Oceanobacillus</taxon>
    </lineage>
</organism>
<evidence type="ECO:0000256" key="1">
    <source>
        <dbReference type="SAM" id="MobiDB-lite"/>
    </source>
</evidence>
<dbReference type="AlphaFoldDB" id="A0A0U9H234"/>
<dbReference type="Proteomes" id="UP000052946">
    <property type="component" value="Unassembled WGS sequence"/>
</dbReference>
<protein>
    <recommendedName>
        <fullName evidence="4">DUF2188 domain-containing protein</fullName>
    </recommendedName>
</protein>
<evidence type="ECO:0000313" key="2">
    <source>
        <dbReference type="EMBL" id="GAQ16594.1"/>
    </source>
</evidence>
<feature type="region of interest" description="Disordered" evidence="1">
    <location>
        <begin position="52"/>
        <end position="153"/>
    </location>
</feature>
<dbReference type="EMBL" id="BBXV01000008">
    <property type="protein sequence ID" value="GAQ16594.1"/>
    <property type="molecule type" value="Genomic_DNA"/>
</dbReference>
<evidence type="ECO:0008006" key="4">
    <source>
        <dbReference type="Google" id="ProtNLM"/>
    </source>
</evidence>
<comment type="caution">
    <text evidence="2">The sequence shown here is derived from an EMBL/GenBank/DDBJ whole genome shotgun (WGS) entry which is preliminary data.</text>
</comment>
<reference evidence="3" key="1">
    <citation type="submission" date="2015-07" db="EMBL/GenBank/DDBJ databases">
        <title>Draft Genome Sequence of Oceanobacillus picturae Heshi-B3 that Was Isolated from Fermented Rice Bran with Aging Salted Mackerel, Which Was Named Heshiko as Traditional Fermented Seafood in Japan.</title>
        <authorList>
            <person name="Akuzawa S."/>
            <person name="Nakagawa J."/>
            <person name="Kanekatsu T."/>
            <person name="Kanesaki Y."/>
            <person name="Suzuki T."/>
        </authorList>
    </citation>
    <scope>NUCLEOTIDE SEQUENCE [LARGE SCALE GENOMIC DNA]</scope>
    <source>
        <strain evidence="3">Heshi-B3</strain>
    </source>
</reference>
<dbReference type="RefSeq" id="WP_058949307.1">
    <property type="nucleotide sequence ID" value="NZ_BBXV01000008.1"/>
</dbReference>
<feature type="compositionally biased region" description="Basic and acidic residues" evidence="1">
    <location>
        <begin position="108"/>
        <end position="128"/>
    </location>
</feature>
<proteinExistence type="predicted"/>
<dbReference type="OrthoDB" id="8858565at2"/>
<gene>
    <name evidence="2" type="ORF">OPHB3_0518</name>
</gene>
<feature type="compositionally biased region" description="Basic and acidic residues" evidence="1">
    <location>
        <begin position="52"/>
        <end position="98"/>
    </location>
</feature>
<dbReference type="Pfam" id="PF09954">
    <property type="entry name" value="DUF2188"/>
    <property type="match status" value="1"/>
</dbReference>
<evidence type="ECO:0000313" key="3">
    <source>
        <dbReference type="Proteomes" id="UP000052946"/>
    </source>
</evidence>
<reference evidence="2 3" key="2">
    <citation type="journal article" date="2016" name="Genome Announc.">
        <title>Draft Genome Sequence of Oceanobacillus picturae Heshi-B3, Isolated from Fermented Rice Bran in a Traditional Japanese Seafood Dish.</title>
        <authorList>
            <person name="Akuzawa S."/>
            <person name="Nagaoka J."/>
            <person name="Kanekatsu M."/>
            <person name="Kanesaki Y."/>
            <person name="Suzuki T."/>
        </authorList>
    </citation>
    <scope>NUCLEOTIDE SEQUENCE [LARGE SCALE GENOMIC DNA]</scope>
    <source>
        <strain evidence="2 3">Heshi-B3</strain>
    </source>
</reference>
<dbReference type="InterPro" id="IPR018691">
    <property type="entry name" value="DUF2188"/>
</dbReference>
<feature type="compositionally biased region" description="Basic and acidic residues" evidence="1">
    <location>
        <begin position="136"/>
        <end position="153"/>
    </location>
</feature>
<name>A0A0U9H234_9BACI</name>
<sequence>MPWTMNDYPSSMKNLPDITKKKAIDIANSMLDEGYEEGRAIPIAIEQAKEWRDNASKKEVEEYEDSGKPTKRSEEGKRYDNNPERLEEGEHVLSHEDGWAVSSSNAKKPSDVFDNKEDAIKRGREIAKNKGTSLTIHKENGDVQEKQDYTNES</sequence>
<accession>A0A0U9H234</accession>